<dbReference type="InterPro" id="IPR011709">
    <property type="entry name" value="DEAD-box_helicase_OB_fold"/>
</dbReference>
<dbReference type="FunFam" id="3.40.50.300:FF:000500">
    <property type="entry name" value="ATP-dependent RNA helicase DHX29"/>
    <property type="match status" value="1"/>
</dbReference>
<feature type="coiled-coil region" evidence="8">
    <location>
        <begin position="370"/>
        <end position="397"/>
    </location>
</feature>
<organism evidence="12 13">
    <name type="scientific">Puccinia graminis f. sp. tritici</name>
    <dbReference type="NCBI Taxonomy" id="56615"/>
    <lineage>
        <taxon>Eukaryota</taxon>
        <taxon>Fungi</taxon>
        <taxon>Dikarya</taxon>
        <taxon>Basidiomycota</taxon>
        <taxon>Pucciniomycotina</taxon>
        <taxon>Pucciniomycetes</taxon>
        <taxon>Pucciniales</taxon>
        <taxon>Pucciniaceae</taxon>
        <taxon>Puccinia</taxon>
    </lineage>
</organism>
<dbReference type="CDD" id="cd18791">
    <property type="entry name" value="SF2_C_RHA"/>
    <property type="match status" value="1"/>
</dbReference>
<keyword evidence="6" id="KW-0694">RNA-binding</keyword>
<dbReference type="GO" id="GO:0003724">
    <property type="term" value="F:RNA helicase activity"/>
    <property type="evidence" value="ECO:0007669"/>
    <property type="project" value="UniProtKB-EC"/>
</dbReference>
<proteinExistence type="predicted"/>
<comment type="caution">
    <text evidence="12">The sequence shown here is derived from an EMBL/GenBank/DDBJ whole genome shotgun (WGS) entry which is preliminary data.</text>
</comment>
<feature type="region of interest" description="Disordered" evidence="9">
    <location>
        <begin position="1677"/>
        <end position="1708"/>
    </location>
</feature>
<evidence type="ECO:0000256" key="5">
    <source>
        <dbReference type="ARBA" id="ARBA00022840"/>
    </source>
</evidence>
<keyword evidence="4" id="KW-0347">Helicase</keyword>
<keyword evidence="13" id="KW-1185">Reference proteome</keyword>
<dbReference type="Gene3D" id="3.40.50.300">
    <property type="entry name" value="P-loop containing nucleotide triphosphate hydrolases"/>
    <property type="match status" value="2"/>
</dbReference>
<feature type="domain" description="Helicase C-terminal" evidence="11">
    <location>
        <begin position="1073"/>
        <end position="1239"/>
    </location>
</feature>
<feature type="region of interest" description="Disordered" evidence="9">
    <location>
        <begin position="717"/>
        <end position="758"/>
    </location>
</feature>
<dbReference type="Proteomes" id="UP000324748">
    <property type="component" value="Unassembled WGS sequence"/>
</dbReference>
<feature type="domain" description="Helicase ATP-binding" evidence="10">
    <location>
        <begin position="797"/>
        <end position="968"/>
    </location>
</feature>
<evidence type="ECO:0000256" key="3">
    <source>
        <dbReference type="ARBA" id="ARBA00022801"/>
    </source>
</evidence>
<evidence type="ECO:0000259" key="10">
    <source>
        <dbReference type="PROSITE" id="PS51192"/>
    </source>
</evidence>
<feature type="region of interest" description="Disordered" evidence="9">
    <location>
        <begin position="477"/>
        <end position="553"/>
    </location>
</feature>
<dbReference type="PROSITE" id="PS51192">
    <property type="entry name" value="HELICASE_ATP_BIND_1"/>
    <property type="match status" value="1"/>
</dbReference>
<protein>
    <recommendedName>
        <fullName evidence="1">RNA helicase</fullName>
        <ecNumber evidence="1">3.6.4.13</ecNumber>
    </recommendedName>
</protein>
<feature type="compositionally biased region" description="Basic and acidic residues" evidence="9">
    <location>
        <begin position="732"/>
        <end position="745"/>
    </location>
</feature>
<dbReference type="SUPFAM" id="SSF52540">
    <property type="entry name" value="P-loop containing nucleoside triphosphate hydrolases"/>
    <property type="match status" value="1"/>
</dbReference>
<dbReference type="Pfam" id="PF07717">
    <property type="entry name" value="OB_NTP_bind"/>
    <property type="match status" value="1"/>
</dbReference>
<evidence type="ECO:0000256" key="4">
    <source>
        <dbReference type="ARBA" id="ARBA00022806"/>
    </source>
</evidence>
<dbReference type="InterPro" id="IPR056328">
    <property type="entry name" value="DSRM_DHX29"/>
</dbReference>
<sequence length="1772" mass="196376">MAPKQQKKKAPKKPVNRGFTTTSIPKKVVEPDPNEASPSADLSPDGDQIPVNQSASAILSSAPKSSDPSQTTFAKGDSAKSLVHDEWEQDPDERETHSLAEKLRPMSEKEITKQLKIIENDKRFAKGWSGFRWSDSRLQIDILEYARDTQQVIDSSAQKPANTGNLQEDEEKALYKLAVLHGILDGLGFPKSRIKQCLEKIKSLELEEAIDWMVLNCSNEELILAGYDDMSNEDPSQNTMEKDLQVHSPNTRVPPALTLNQDNLNTSDETNDKSNLSCDLSNGLIESQSNDLGLASELPNSQQPSPIVPTSISPRMKNIILERQQQLQIEDSGSAEDPLAPTPIDNYVALKLSIMELSKKISKVGTAHLKGKALKDAAKLKKEVKLLEDRVKLVQASYTFSQKIADQALKTKIKEIKSGFVPESALCDESLDLSLDNDPAAVNRKSVPSSPIIPITAMQPGDDAAEDSDDLEVVASTPGLDIPHNTGFDRLAGPASPPLSPSSKLVDGRSSAESLETEREQNEDESGLFGTTFDEPAPLAHEPAAGASAEAKKTPTCSVSLVRDMPLPKQFSGKTPQSLLEETLRRLDKFAQPQYLVVSRGSRSIRASVEIKWSSRKVIPTQAGKITNTSSKINPQPVQTFTMEDEACRDETQAYNYVATLALFYLNSQNLSSIHRYLPVTFRELWDELEEKRKKVDDQNYLDLVKTLLAIYKHRSSSYSCSPSDPTLVSQRPKESTLDSLDEKTSLTTSHGPQAGRTSGDLALMEEFAMRQHWHSYQVMLGYRATLPIAVYRPQIVAAVEQNQVILLCGETGCGKSTQLPAFILEHELANGRPVKIFCTQPRRISAISLAERVSQELGEPTGAVGQVGSLVGYNIRLESKTSATSRLVYATTGVVLRMLENGTDLQDITHLILDEIHERSIDSDFLLVALKTILERRPNLRVILMSATVDAEKISNYMNGCPILKVPGRTFPVTSFFLEDVIELTNYRLDARSDSPYVARRGKRKPVLLKTASSTQDEIPSLDDDDEATTDSAIAHTYAASTRATLEVLDEHLINMDLIVLLLLQVCWQNPTLVQRFSSAILIFLPSLDSIRKLTEILESHAIFGTSAFQIFPLHSSISNENQSLVFQTPPAGVRKIVISTNIAETGITIPDVTCVIDSGKHKEMRYDEKRQISKLVETFIAKSNVTQRKGRAGRVQEGICFHLFTKHRMETHLADNPLPEMLRLSLQDLALRIKIMQIGTSIEDVLLQALDPPSTVNVQRAIASLVEVKALTPTEEITPLGRHLVKLPMDVHMGKLLILGCLFRCLSPALTVAVEFLDGVVLGLGKENIEDGNKAKQKLMFDFYLYFQAALNSKSPFLTPFGREQEADAIKKSFKVENSDFLTICKVYNSWRSAYQNDHVHQFCRKNMLSFSNLLQIEDLRSQFLGFLVDAGFVVPNSRSHGPGSFSQRSRFCNVPAELDLNADQHKIVMGCIGAAMFPKLLVRDGAMQIGNVNSNAQGGWRTLTNSAPASIHPSSVNFSSGRRPDFGDARFVTYFNIMQSKKLYIWESGVVNEKAIFLLCGEADFKIPAESVIIDRKIKASMNPKTLLTLKILRQRFQQLFNLKMKNPSQKFNQQQQRWFDLMTAAIQDDKDAIKINKNEISINRTNAPTNAISIKPKNRMSVVLAPAGRIPSISNSNNISPLPQESIRHSDSKDNQSVVDPGEDIRTTFYETTGRLSELSISSPAPSNAGFTTSNLSTPTPAAAGSVYDHPPHVHYNHHQLENFDHVT</sequence>
<feature type="compositionally biased region" description="Low complexity" evidence="9">
    <location>
        <begin position="1677"/>
        <end position="1687"/>
    </location>
</feature>
<comment type="catalytic activity">
    <reaction evidence="7">
        <text>ATP + H2O = ADP + phosphate + H(+)</text>
        <dbReference type="Rhea" id="RHEA:13065"/>
        <dbReference type="ChEBI" id="CHEBI:15377"/>
        <dbReference type="ChEBI" id="CHEBI:15378"/>
        <dbReference type="ChEBI" id="CHEBI:30616"/>
        <dbReference type="ChEBI" id="CHEBI:43474"/>
        <dbReference type="ChEBI" id="CHEBI:456216"/>
        <dbReference type="EC" id="3.6.4.13"/>
    </reaction>
</comment>
<dbReference type="InterPro" id="IPR011545">
    <property type="entry name" value="DEAD/DEAH_box_helicase_dom"/>
</dbReference>
<dbReference type="FunFam" id="3.40.50.300:FF:000819">
    <property type="entry name" value="ATP dependent RNA helicase, putative"/>
    <property type="match status" value="1"/>
</dbReference>
<accession>A0A5B0NV72</accession>
<evidence type="ECO:0000313" key="12">
    <source>
        <dbReference type="EMBL" id="KAA1093101.1"/>
    </source>
</evidence>
<dbReference type="PANTHER" id="PTHR18934">
    <property type="entry name" value="ATP-DEPENDENT RNA HELICASE"/>
    <property type="match status" value="1"/>
</dbReference>
<feature type="compositionally biased region" description="Basic residues" evidence="9">
    <location>
        <begin position="1"/>
        <end position="15"/>
    </location>
</feature>
<feature type="compositionally biased region" description="Low complexity" evidence="9">
    <location>
        <begin position="535"/>
        <end position="549"/>
    </location>
</feature>
<dbReference type="EC" id="3.6.4.13" evidence="1"/>
<keyword evidence="3" id="KW-0378">Hydrolase</keyword>
<keyword evidence="2" id="KW-0547">Nucleotide-binding</keyword>
<feature type="compositionally biased region" description="Polar residues" evidence="9">
    <location>
        <begin position="50"/>
        <end position="73"/>
    </location>
</feature>
<feature type="compositionally biased region" description="Polar residues" evidence="9">
    <location>
        <begin position="258"/>
        <end position="280"/>
    </location>
</feature>
<dbReference type="CDD" id="cd17917">
    <property type="entry name" value="DEXHc_RHA-like"/>
    <property type="match status" value="1"/>
</dbReference>
<evidence type="ECO:0000256" key="8">
    <source>
        <dbReference type="SAM" id="Coils"/>
    </source>
</evidence>
<dbReference type="GO" id="GO:0005524">
    <property type="term" value="F:ATP binding"/>
    <property type="evidence" value="ECO:0007669"/>
    <property type="project" value="UniProtKB-KW"/>
</dbReference>
<keyword evidence="8" id="KW-0175">Coiled coil</keyword>
<dbReference type="SMART" id="SM00490">
    <property type="entry name" value="HELICc"/>
    <property type="match status" value="1"/>
</dbReference>
<dbReference type="InterPro" id="IPR001650">
    <property type="entry name" value="Helicase_C-like"/>
</dbReference>
<dbReference type="InterPro" id="IPR027417">
    <property type="entry name" value="P-loop_NTPase"/>
</dbReference>
<evidence type="ECO:0000256" key="1">
    <source>
        <dbReference type="ARBA" id="ARBA00012552"/>
    </source>
</evidence>
<keyword evidence="5" id="KW-0067">ATP-binding</keyword>
<dbReference type="Pfam" id="PF00271">
    <property type="entry name" value="Helicase_C"/>
    <property type="match status" value="1"/>
</dbReference>
<feature type="region of interest" description="Disordered" evidence="9">
    <location>
        <begin position="247"/>
        <end position="280"/>
    </location>
</feature>
<feature type="compositionally biased region" description="Polar residues" evidence="9">
    <location>
        <begin position="1723"/>
        <end position="1744"/>
    </location>
</feature>
<dbReference type="InterPro" id="IPR014001">
    <property type="entry name" value="Helicase_ATP-bd"/>
</dbReference>
<feature type="region of interest" description="Disordered" evidence="9">
    <location>
        <begin position="1"/>
        <end position="101"/>
    </location>
</feature>
<dbReference type="OrthoDB" id="5600252at2759"/>
<dbReference type="GO" id="GO:0016787">
    <property type="term" value="F:hydrolase activity"/>
    <property type="evidence" value="ECO:0007669"/>
    <property type="project" value="UniProtKB-KW"/>
</dbReference>
<dbReference type="SMART" id="SM00847">
    <property type="entry name" value="HA2"/>
    <property type="match status" value="1"/>
</dbReference>
<gene>
    <name evidence="12" type="ORF">PGT21_025161</name>
</gene>
<reference evidence="12 13" key="1">
    <citation type="submission" date="2019-05" db="EMBL/GenBank/DDBJ databases">
        <title>Emergence of the Ug99 lineage of the wheat stem rust pathogen through somatic hybridization.</title>
        <authorList>
            <person name="Li F."/>
            <person name="Upadhyaya N.M."/>
            <person name="Sperschneider J."/>
            <person name="Matny O."/>
            <person name="Nguyen-Phuc H."/>
            <person name="Mago R."/>
            <person name="Raley C."/>
            <person name="Miller M.E."/>
            <person name="Silverstein K.A.T."/>
            <person name="Henningsen E."/>
            <person name="Hirsch C.D."/>
            <person name="Visser B."/>
            <person name="Pretorius Z.A."/>
            <person name="Steffenson B.J."/>
            <person name="Schwessinger B."/>
            <person name="Dodds P.N."/>
            <person name="Figueroa M."/>
        </authorList>
    </citation>
    <scope>NUCLEOTIDE SEQUENCE [LARGE SCALE GENOMIC DNA]</scope>
    <source>
        <strain evidence="12">21-0</strain>
    </source>
</reference>
<name>A0A5B0NV72_PUCGR</name>
<evidence type="ECO:0000256" key="9">
    <source>
        <dbReference type="SAM" id="MobiDB-lite"/>
    </source>
</evidence>
<dbReference type="PANTHER" id="PTHR18934:SF145">
    <property type="entry name" value="ATP-DEPENDENT RNA HELICASE DHX57-RELATED"/>
    <property type="match status" value="1"/>
</dbReference>
<evidence type="ECO:0000259" key="11">
    <source>
        <dbReference type="PROSITE" id="PS51194"/>
    </source>
</evidence>
<dbReference type="GO" id="GO:0003723">
    <property type="term" value="F:RNA binding"/>
    <property type="evidence" value="ECO:0007669"/>
    <property type="project" value="UniProtKB-KW"/>
</dbReference>
<evidence type="ECO:0000256" key="6">
    <source>
        <dbReference type="ARBA" id="ARBA00022884"/>
    </source>
</evidence>
<dbReference type="Gene3D" id="1.20.120.1080">
    <property type="match status" value="1"/>
</dbReference>
<dbReference type="Pfam" id="PF24385">
    <property type="entry name" value="DSRM_DHX29"/>
    <property type="match status" value="1"/>
</dbReference>
<dbReference type="Pfam" id="PF00270">
    <property type="entry name" value="DEAD"/>
    <property type="match status" value="1"/>
</dbReference>
<dbReference type="InterPro" id="IPR007502">
    <property type="entry name" value="Helicase-assoc_dom"/>
</dbReference>
<evidence type="ECO:0000313" key="13">
    <source>
        <dbReference type="Proteomes" id="UP000324748"/>
    </source>
</evidence>
<dbReference type="EMBL" id="VSWC01000080">
    <property type="protein sequence ID" value="KAA1093101.1"/>
    <property type="molecule type" value="Genomic_DNA"/>
</dbReference>
<feature type="region of interest" description="Disordered" evidence="9">
    <location>
        <begin position="1723"/>
        <end position="1756"/>
    </location>
</feature>
<dbReference type="SMART" id="SM00487">
    <property type="entry name" value="DEXDc"/>
    <property type="match status" value="1"/>
</dbReference>
<evidence type="ECO:0000256" key="7">
    <source>
        <dbReference type="ARBA" id="ARBA00047984"/>
    </source>
</evidence>
<dbReference type="PROSITE" id="PS51194">
    <property type="entry name" value="HELICASE_CTER"/>
    <property type="match status" value="1"/>
</dbReference>
<evidence type="ECO:0000256" key="2">
    <source>
        <dbReference type="ARBA" id="ARBA00022741"/>
    </source>
</evidence>